<accession>A0A9P0FUD1</accession>
<dbReference type="InterPro" id="IPR052775">
    <property type="entry name" value="IUN_hydrolase"/>
</dbReference>
<gene>
    <name evidence="3" type="ORF">CINC_LOCUS9196</name>
</gene>
<evidence type="ECO:0000259" key="2">
    <source>
        <dbReference type="Pfam" id="PF01156"/>
    </source>
</evidence>
<dbReference type="PANTHER" id="PTHR46190:SF1">
    <property type="entry name" value="SI:CH211-201H21.5"/>
    <property type="match status" value="1"/>
</dbReference>
<dbReference type="OrthoDB" id="432381at2759"/>
<evidence type="ECO:0000256" key="1">
    <source>
        <dbReference type="ARBA" id="ARBA00009176"/>
    </source>
</evidence>
<dbReference type="Proteomes" id="UP001154114">
    <property type="component" value="Chromosome 3"/>
</dbReference>
<dbReference type="EMBL" id="LR824006">
    <property type="protein sequence ID" value="CAH0600226.1"/>
    <property type="molecule type" value="Genomic_DNA"/>
</dbReference>
<dbReference type="Gene3D" id="3.90.245.10">
    <property type="entry name" value="Ribonucleoside hydrolase-like"/>
    <property type="match status" value="1"/>
</dbReference>
<feature type="domain" description="Inosine/uridine-preferring nucleoside hydrolase" evidence="2">
    <location>
        <begin position="49"/>
        <end position="341"/>
    </location>
</feature>
<dbReference type="PANTHER" id="PTHR46190">
    <property type="entry name" value="SI:CH211-201H21.5-RELATED"/>
    <property type="match status" value="1"/>
</dbReference>
<protein>
    <recommendedName>
        <fullName evidence="2">Inosine/uridine-preferring nucleoside hydrolase domain-containing protein</fullName>
    </recommendedName>
</protein>
<dbReference type="InterPro" id="IPR036452">
    <property type="entry name" value="Ribo_hydro-like"/>
</dbReference>
<sequence length="363" mass="40929">MLEIQIRNETKRIKKIFLYIVSCVIKVSGRVVKMTDNFVPSKADKPKFIIDNDAGGDDAMAIFLSLLYEKHFDGPELLALTTGNGNTIEDNVCINNQRILKVAKRQDVPIYRGSKASLVNTPAVTDYYGKDGLGDTGDEYPDLVPARPEHAVSALLDYSKKYEGNLTVITIGTLTNVALAIRLDPDFLSRLTHLYVGAGHIHSETSPGPEFNAQMDVEAYHVMAQNATPDKVTLFPFSQAKQYLNFSKEWRNDVLGSIDTEIIKAQNKFERVSMTKEERWQALDPAVIALFLKPELVQEYKYSKNDITLCGDNRGINTNEFVEKDKANVRIAYSVKAEEYKQFLLDVFKSELKDSRENNVMEP</sequence>
<dbReference type="AlphaFoldDB" id="A0A9P0FUD1"/>
<dbReference type="InterPro" id="IPR001910">
    <property type="entry name" value="Inosine/uridine_hydrolase_dom"/>
</dbReference>
<reference evidence="3" key="1">
    <citation type="submission" date="2021-12" db="EMBL/GenBank/DDBJ databases">
        <authorList>
            <person name="King R."/>
        </authorList>
    </citation>
    <scope>NUCLEOTIDE SEQUENCE</scope>
</reference>
<evidence type="ECO:0000313" key="3">
    <source>
        <dbReference type="EMBL" id="CAH0600226.1"/>
    </source>
</evidence>
<evidence type="ECO:0000313" key="4">
    <source>
        <dbReference type="Proteomes" id="UP001154114"/>
    </source>
</evidence>
<dbReference type="SUPFAM" id="SSF53590">
    <property type="entry name" value="Nucleoside hydrolase"/>
    <property type="match status" value="1"/>
</dbReference>
<organism evidence="3 4">
    <name type="scientific">Chrysodeixis includens</name>
    <name type="common">Soybean looper</name>
    <name type="synonym">Pseudoplusia includens</name>
    <dbReference type="NCBI Taxonomy" id="689277"/>
    <lineage>
        <taxon>Eukaryota</taxon>
        <taxon>Metazoa</taxon>
        <taxon>Ecdysozoa</taxon>
        <taxon>Arthropoda</taxon>
        <taxon>Hexapoda</taxon>
        <taxon>Insecta</taxon>
        <taxon>Pterygota</taxon>
        <taxon>Neoptera</taxon>
        <taxon>Endopterygota</taxon>
        <taxon>Lepidoptera</taxon>
        <taxon>Glossata</taxon>
        <taxon>Ditrysia</taxon>
        <taxon>Noctuoidea</taxon>
        <taxon>Noctuidae</taxon>
        <taxon>Plusiinae</taxon>
        <taxon>Chrysodeixis</taxon>
    </lineage>
</organism>
<comment type="similarity">
    <text evidence="1">Belongs to the IUNH family.</text>
</comment>
<dbReference type="Pfam" id="PF01156">
    <property type="entry name" value="IU_nuc_hydro"/>
    <property type="match status" value="1"/>
</dbReference>
<name>A0A9P0FUD1_CHRIL</name>
<proteinExistence type="inferred from homology"/>
<keyword evidence="4" id="KW-1185">Reference proteome</keyword>
<dbReference type="GO" id="GO:0016799">
    <property type="term" value="F:hydrolase activity, hydrolyzing N-glycosyl compounds"/>
    <property type="evidence" value="ECO:0007669"/>
    <property type="project" value="InterPro"/>
</dbReference>